<gene>
    <name evidence="14" type="ORF">AMON00008_LOCUS63493</name>
</gene>
<dbReference type="SUPFAM" id="SSF50249">
    <property type="entry name" value="Nucleic acid-binding proteins"/>
    <property type="match status" value="1"/>
</dbReference>
<dbReference type="InterPro" id="IPR041562">
    <property type="entry name" value="MCM_lid"/>
</dbReference>
<dbReference type="InterPro" id="IPR027417">
    <property type="entry name" value="P-loop_NTPase"/>
</dbReference>
<name>A0A7S4WED2_9DINO</name>
<dbReference type="InterPro" id="IPR033762">
    <property type="entry name" value="MCM_OB"/>
</dbReference>
<evidence type="ECO:0000256" key="6">
    <source>
        <dbReference type="ARBA" id="ARBA00022806"/>
    </source>
</evidence>
<dbReference type="Pfam" id="PF17855">
    <property type="entry name" value="MCM_lid"/>
    <property type="match status" value="1"/>
</dbReference>
<evidence type="ECO:0000256" key="12">
    <source>
        <dbReference type="RuleBase" id="RU368064"/>
    </source>
</evidence>
<dbReference type="InterPro" id="IPR012340">
    <property type="entry name" value="NA-bd_OB-fold"/>
</dbReference>
<proteinExistence type="inferred from homology"/>
<dbReference type="GO" id="GO:0016787">
    <property type="term" value="F:hydrolase activity"/>
    <property type="evidence" value="ECO:0007669"/>
    <property type="project" value="UniProtKB-KW"/>
</dbReference>
<comment type="subcellular location">
    <subcellularLocation>
        <location evidence="1 12">Nucleus</location>
    </subcellularLocation>
</comment>
<dbReference type="GO" id="GO:0005634">
    <property type="term" value="C:nucleus"/>
    <property type="evidence" value="ECO:0007669"/>
    <property type="project" value="UniProtKB-SubCell"/>
</dbReference>
<evidence type="ECO:0000256" key="2">
    <source>
        <dbReference type="ARBA" id="ARBA00008010"/>
    </source>
</evidence>
<keyword evidence="6 12" id="KW-0347">Helicase</keyword>
<dbReference type="Gene3D" id="1.20.58.870">
    <property type="match status" value="1"/>
</dbReference>
<dbReference type="Gene3D" id="3.30.1640.10">
    <property type="entry name" value="mini-chromosome maintenance (MCM) complex, chain A, domain 1"/>
    <property type="match status" value="1"/>
</dbReference>
<protein>
    <recommendedName>
        <fullName evidence="12">DNA replication licensing factor MCM6</fullName>
        <ecNumber evidence="12">3.6.4.12</ecNumber>
    </recommendedName>
</protein>
<keyword evidence="8 11" id="KW-0238">DNA-binding</keyword>
<dbReference type="Pfam" id="PF00493">
    <property type="entry name" value="MCM"/>
    <property type="match status" value="1"/>
</dbReference>
<dbReference type="GO" id="GO:0005524">
    <property type="term" value="F:ATP binding"/>
    <property type="evidence" value="ECO:0007669"/>
    <property type="project" value="UniProtKB-UniRule"/>
</dbReference>
<dbReference type="PANTHER" id="PTHR11630:SF43">
    <property type="entry name" value="DNA REPLICATION LICENSING FACTOR MCM6"/>
    <property type="match status" value="1"/>
</dbReference>
<dbReference type="Gene3D" id="2.40.50.140">
    <property type="entry name" value="Nucleic acid-binding proteins"/>
    <property type="match status" value="1"/>
</dbReference>
<keyword evidence="7 11" id="KW-0067">ATP-binding</keyword>
<comment type="similarity">
    <text evidence="2 11">Belongs to the MCM family.</text>
</comment>
<dbReference type="GO" id="GO:0000727">
    <property type="term" value="P:double-strand break repair via break-induced replication"/>
    <property type="evidence" value="ECO:0007669"/>
    <property type="project" value="TreeGrafter"/>
</dbReference>
<evidence type="ECO:0000256" key="8">
    <source>
        <dbReference type="ARBA" id="ARBA00023125"/>
    </source>
</evidence>
<dbReference type="GO" id="GO:1902969">
    <property type="term" value="P:mitotic DNA replication"/>
    <property type="evidence" value="ECO:0007669"/>
    <property type="project" value="TreeGrafter"/>
</dbReference>
<dbReference type="GO" id="GO:0003697">
    <property type="term" value="F:single-stranded DNA binding"/>
    <property type="evidence" value="ECO:0007669"/>
    <property type="project" value="TreeGrafter"/>
</dbReference>
<evidence type="ECO:0000259" key="13">
    <source>
        <dbReference type="PROSITE" id="PS50051"/>
    </source>
</evidence>
<keyword evidence="3 12" id="KW-0235">DNA replication</keyword>
<dbReference type="SUPFAM" id="SSF52540">
    <property type="entry name" value="P-loop containing nucleoside triphosphate hydrolases"/>
    <property type="match status" value="1"/>
</dbReference>
<keyword evidence="5 12" id="KW-0378">Hydrolase</keyword>
<dbReference type="InterPro" id="IPR027925">
    <property type="entry name" value="MCM_N"/>
</dbReference>
<evidence type="ECO:0000256" key="9">
    <source>
        <dbReference type="ARBA" id="ARBA00023242"/>
    </source>
</evidence>
<dbReference type="EMBL" id="HBNR01088609">
    <property type="protein sequence ID" value="CAE4666959.1"/>
    <property type="molecule type" value="Transcribed_RNA"/>
</dbReference>
<dbReference type="PANTHER" id="PTHR11630">
    <property type="entry name" value="DNA REPLICATION LICENSING FACTOR MCM FAMILY MEMBER"/>
    <property type="match status" value="1"/>
</dbReference>
<sequence length="833" mass="94318">MDPIVRNQLVQGAQRYFLEFLENFRQPNPDGGLETDLYYIEQAKTMIREGKRTLYVKVDHLEQIDNKTVSFEPADLRSVIETKYMMVRDALNAAVPQLLAKIEDPELQKEIEKVREKEELKFTAAFYNLPLYSGIRDMRAEKLGRLMTICGTITRMTEVKPELLVGTFECNECGREVSGVQQQFKVTMPAVCPARNCGNRTNWTLKPDSRTTRWGDWQRIRLQENENEVPAGSMPRSIDVIVRDECCDRCKPGDKVLITGSLIVVPDVPTMMSPAELKQQVRRSLKTRSDSAYGSTEGVRGLSGLGNRDLTYKLAFFGTFVDENSDWGSRGLGAGENVRSDDKVFLSQADKERFQQISDHVGSGGKRDCFDILARCIAPAIQGHLEVKKGILLMLIGGTPKRTDEGIKLRGDINVCILGDPATAKSALLKWTSTFLPRAVFASGKTSSAAGLTATVVKDADLENEKVIEPGALMLSDNGICCIDEFELMDKKDQVAIHEAMEQQTITLSKAGIQATLNARASILASCLPKNTYYQPTQPLHKNCDLSPPIMSRFDLMFVIQDIHDETNDNRVAEHILALHRRREEDLAQNLSQRDLQRYIRLARTFKPKITPEAHAKLVTCYKKLREDRTYTRGSSGVTVRQLESLIRLSEAISRVYLDDKVRVEYVIEAFELQWNSLRRTEKENIDLNPEVGEDEPLPEAERPAADDLAAAAARRRQRKMKITFDEYQRVGQMLAKYLAQQEQLGVEVTEEDLWAWYMESVEDQIQTEAQLAEHHYQVELIINRLIDKDRVIVVARTSEDPTRPERRTLVKHPNFPIGEIIAAAPAERGGRR</sequence>
<evidence type="ECO:0000256" key="4">
    <source>
        <dbReference type="ARBA" id="ARBA00022741"/>
    </source>
</evidence>
<feature type="domain" description="MCM C-terminal AAA(+) ATPase" evidence="13">
    <location>
        <begin position="369"/>
        <end position="576"/>
    </location>
</feature>
<keyword evidence="9" id="KW-0539">Nucleus</keyword>
<dbReference type="PRINTS" id="PR01662">
    <property type="entry name" value="MCMPROTEIN6"/>
</dbReference>
<dbReference type="Gene3D" id="2.20.28.10">
    <property type="match status" value="1"/>
</dbReference>
<reference evidence="14" key="1">
    <citation type="submission" date="2021-01" db="EMBL/GenBank/DDBJ databases">
        <authorList>
            <person name="Corre E."/>
            <person name="Pelletier E."/>
            <person name="Niang G."/>
            <person name="Scheremetjew M."/>
            <person name="Finn R."/>
            <person name="Kale V."/>
            <person name="Holt S."/>
            <person name="Cochrane G."/>
            <person name="Meng A."/>
            <person name="Brown T."/>
            <person name="Cohen L."/>
        </authorList>
    </citation>
    <scope>NUCLEOTIDE SEQUENCE</scope>
    <source>
        <strain evidence="14">CCMP3105</strain>
    </source>
</reference>
<dbReference type="EC" id="3.6.4.12" evidence="12"/>
<dbReference type="PRINTS" id="PR01657">
    <property type="entry name" value="MCMFAMILY"/>
</dbReference>
<dbReference type="InterPro" id="IPR031327">
    <property type="entry name" value="MCM"/>
</dbReference>
<evidence type="ECO:0000256" key="11">
    <source>
        <dbReference type="RuleBase" id="RU004070"/>
    </source>
</evidence>
<dbReference type="FunFam" id="3.40.50.300:FF:002469">
    <property type="entry name" value="Cell division control protein 21"/>
    <property type="match status" value="1"/>
</dbReference>
<organism evidence="14">
    <name type="scientific">Alexandrium monilatum</name>
    <dbReference type="NCBI Taxonomy" id="311494"/>
    <lineage>
        <taxon>Eukaryota</taxon>
        <taxon>Sar</taxon>
        <taxon>Alveolata</taxon>
        <taxon>Dinophyceae</taxon>
        <taxon>Gonyaulacales</taxon>
        <taxon>Pyrocystaceae</taxon>
        <taxon>Alexandrium</taxon>
    </lineage>
</organism>
<dbReference type="Pfam" id="PF14551">
    <property type="entry name" value="MCM_N"/>
    <property type="match status" value="1"/>
</dbReference>
<keyword evidence="10 12" id="KW-0131">Cell cycle</keyword>
<dbReference type="Gene3D" id="3.40.50.300">
    <property type="entry name" value="P-loop containing nucleotide triphosphate hydrolases"/>
    <property type="match status" value="1"/>
</dbReference>
<dbReference type="InterPro" id="IPR008049">
    <property type="entry name" value="MCM6"/>
</dbReference>
<accession>A0A7S4WED2</accession>
<dbReference type="Pfam" id="PF17207">
    <property type="entry name" value="MCM_OB"/>
    <property type="match status" value="1"/>
</dbReference>
<dbReference type="GO" id="GO:0006270">
    <property type="term" value="P:DNA replication initiation"/>
    <property type="evidence" value="ECO:0007669"/>
    <property type="project" value="UniProtKB-UniRule"/>
</dbReference>
<evidence type="ECO:0000313" key="14">
    <source>
        <dbReference type="EMBL" id="CAE4666959.1"/>
    </source>
</evidence>
<dbReference type="InterPro" id="IPR001208">
    <property type="entry name" value="MCM_dom"/>
</dbReference>
<comment type="function">
    <text evidence="12">Acts as component of the MCM2-7 complex (MCM complex) which is the replicative helicase essential for 'once per cell cycle' DNA replication initiation and elongation in eukaryotic cells. The active ATPase sites in the MCM2-7 ring are formed through the interaction surfaces of two neighboring subunits such that a critical structure of a conserved arginine finger motif is provided in trans relative to the ATP-binding site of the Walker A box of the adjacent subunit. The six ATPase active sites, however, are likely to contribute differentially to the complex helicase activity.</text>
</comment>
<dbReference type="SMART" id="SM00350">
    <property type="entry name" value="MCM"/>
    <property type="match status" value="1"/>
</dbReference>
<keyword evidence="4 11" id="KW-0547">Nucleotide-binding</keyword>
<evidence type="ECO:0000256" key="10">
    <source>
        <dbReference type="ARBA" id="ARBA00023306"/>
    </source>
</evidence>
<dbReference type="AlphaFoldDB" id="A0A7S4WED2"/>
<evidence type="ECO:0000256" key="3">
    <source>
        <dbReference type="ARBA" id="ARBA00022705"/>
    </source>
</evidence>
<dbReference type="GO" id="GO:1990518">
    <property type="term" value="F:single-stranded 3'-5' DNA helicase activity"/>
    <property type="evidence" value="ECO:0007669"/>
    <property type="project" value="TreeGrafter"/>
</dbReference>
<comment type="catalytic activity">
    <reaction evidence="12">
        <text>ATP + H2O = ADP + phosphate + H(+)</text>
        <dbReference type="Rhea" id="RHEA:13065"/>
        <dbReference type="ChEBI" id="CHEBI:15377"/>
        <dbReference type="ChEBI" id="CHEBI:15378"/>
        <dbReference type="ChEBI" id="CHEBI:30616"/>
        <dbReference type="ChEBI" id="CHEBI:43474"/>
        <dbReference type="ChEBI" id="CHEBI:456216"/>
        <dbReference type="EC" id="3.6.4.12"/>
    </reaction>
</comment>
<dbReference type="InterPro" id="IPR041024">
    <property type="entry name" value="Mcm6_C"/>
</dbReference>
<comment type="subunit">
    <text evidence="12">Component of the MCM2-7 complex.</text>
</comment>
<dbReference type="FunFam" id="2.20.28.10:FF:000003">
    <property type="entry name" value="DNA helicase"/>
    <property type="match status" value="1"/>
</dbReference>
<evidence type="ECO:0000256" key="7">
    <source>
        <dbReference type="ARBA" id="ARBA00022840"/>
    </source>
</evidence>
<evidence type="ECO:0000256" key="5">
    <source>
        <dbReference type="ARBA" id="ARBA00022801"/>
    </source>
</evidence>
<dbReference type="GO" id="GO:0042555">
    <property type="term" value="C:MCM complex"/>
    <property type="evidence" value="ECO:0007669"/>
    <property type="project" value="UniProtKB-UniRule"/>
</dbReference>
<dbReference type="Pfam" id="PF18263">
    <property type="entry name" value="WHD_MCM6"/>
    <property type="match status" value="1"/>
</dbReference>
<dbReference type="PROSITE" id="PS50051">
    <property type="entry name" value="MCM_2"/>
    <property type="match status" value="1"/>
</dbReference>
<evidence type="ECO:0000256" key="1">
    <source>
        <dbReference type="ARBA" id="ARBA00004123"/>
    </source>
</evidence>